<dbReference type="OrthoDB" id="5175769at2"/>
<name>A0A512PGT7_9CELL</name>
<gene>
    <name evidence="1" type="ORF">CSO01_31310</name>
</gene>
<reference evidence="1 2" key="1">
    <citation type="submission" date="2019-07" db="EMBL/GenBank/DDBJ databases">
        <title>Whole genome shotgun sequence of Cellulomonas soli NBRC 109434.</title>
        <authorList>
            <person name="Hosoyama A."/>
            <person name="Uohara A."/>
            <person name="Ohji S."/>
            <person name="Ichikawa N."/>
        </authorList>
    </citation>
    <scope>NUCLEOTIDE SEQUENCE [LARGE SCALE GENOMIC DNA]</scope>
    <source>
        <strain evidence="1 2">NBRC 109434</strain>
    </source>
</reference>
<dbReference type="EMBL" id="BKAL01000013">
    <property type="protein sequence ID" value="GEP70416.1"/>
    <property type="molecule type" value="Genomic_DNA"/>
</dbReference>
<sequence>MSAVVVLPAMSRGQRDGWCALLDLHDVMSTGWTLVGGQMVHLWCAERGVAPARPTDDLDAVLDVRANPAALMEFTTALTGMGFAPDGETWNGHQHRWVRDEAQIDVLIPRWLGARAANGKGAGGRTTLETPGAQQALDRTEEIAVDVGGRLGIVRRPSLLGALVAKDAAHTVVLDKARRRHLTDFLVLTTMIEPQDRLEDASARDRTYLESMLGALVRDGRAVASVEGAATGVSTLRLALGLED</sequence>
<accession>A0A512PGT7</accession>
<keyword evidence="2" id="KW-1185">Reference proteome</keyword>
<protein>
    <submittedName>
        <fullName evidence="1">Uncharacterized protein</fullName>
    </submittedName>
</protein>
<comment type="caution">
    <text evidence="1">The sequence shown here is derived from an EMBL/GenBank/DDBJ whole genome shotgun (WGS) entry which is preliminary data.</text>
</comment>
<dbReference type="Proteomes" id="UP000321798">
    <property type="component" value="Unassembled WGS sequence"/>
</dbReference>
<evidence type="ECO:0000313" key="1">
    <source>
        <dbReference type="EMBL" id="GEP70416.1"/>
    </source>
</evidence>
<dbReference type="RefSeq" id="WP_146954197.1">
    <property type="nucleotide sequence ID" value="NZ_BAABBJ010000001.1"/>
</dbReference>
<evidence type="ECO:0000313" key="2">
    <source>
        <dbReference type="Proteomes" id="UP000321798"/>
    </source>
</evidence>
<organism evidence="1 2">
    <name type="scientific">Cellulomonas soli</name>
    <dbReference type="NCBI Taxonomy" id="931535"/>
    <lineage>
        <taxon>Bacteria</taxon>
        <taxon>Bacillati</taxon>
        <taxon>Actinomycetota</taxon>
        <taxon>Actinomycetes</taxon>
        <taxon>Micrococcales</taxon>
        <taxon>Cellulomonadaceae</taxon>
        <taxon>Cellulomonas</taxon>
    </lineage>
</organism>
<proteinExistence type="predicted"/>
<dbReference type="AlphaFoldDB" id="A0A512PGT7"/>